<dbReference type="InterPro" id="IPR024747">
    <property type="entry name" value="Pyridox_Oxase-rel"/>
</dbReference>
<dbReference type="Proteomes" id="UP000011863">
    <property type="component" value="Chromosome"/>
</dbReference>
<protein>
    <recommendedName>
        <fullName evidence="4">Pyridoxamine 5'-phosphate oxidase family protein</fullName>
    </recommendedName>
</protein>
<evidence type="ECO:0000313" key="2">
    <source>
        <dbReference type="EMBL" id="BAN03931.1"/>
    </source>
</evidence>
<dbReference type="KEGG" id="aym:YM304_36170"/>
<evidence type="ECO:0000313" key="3">
    <source>
        <dbReference type="Proteomes" id="UP000011863"/>
    </source>
</evidence>
<accession>A0A6C7EBT0</accession>
<feature type="region of interest" description="Disordered" evidence="1">
    <location>
        <begin position="205"/>
        <end position="226"/>
    </location>
</feature>
<dbReference type="AlphaFoldDB" id="A0A6C7EBT0"/>
<dbReference type="InterPro" id="IPR012349">
    <property type="entry name" value="Split_barrel_FMN-bd"/>
</dbReference>
<keyword evidence="3" id="KW-1185">Reference proteome</keyword>
<reference evidence="2 3" key="1">
    <citation type="journal article" date="2013" name="Int. J. Syst. Evol. Microbiol.">
        <title>Ilumatobacter nonamiense sp. nov. and Ilumatobacter coccineum sp. nov., isolated from seashore sand.</title>
        <authorList>
            <person name="Matsumoto A."/>
            <person name="Kasai H."/>
            <person name="Matsuo Y."/>
            <person name="Shizuri Y."/>
            <person name="Ichikawa N."/>
            <person name="Fujita N."/>
            <person name="Omura S."/>
            <person name="Takahashi Y."/>
        </authorList>
    </citation>
    <scope>NUCLEOTIDE SEQUENCE [LARGE SCALE GENOMIC DNA]</scope>
    <source>
        <strain evidence="3">NBRC 103263 / KCTC 29153 / YM16-304</strain>
    </source>
</reference>
<dbReference type="PANTHER" id="PTHR34071">
    <property type="entry name" value="5-NITROIMIDAZOLE ANTIBIOTICS RESISTANCE PROTEIN, NIMA-FAMILY-RELATED PROTEIN-RELATED"/>
    <property type="match status" value="1"/>
</dbReference>
<dbReference type="EMBL" id="AP012057">
    <property type="protein sequence ID" value="BAN03931.1"/>
    <property type="molecule type" value="Genomic_DNA"/>
</dbReference>
<dbReference type="PANTHER" id="PTHR34071:SF2">
    <property type="entry name" value="FLAVIN-NUCLEOTIDE-BINDING PROTEIN"/>
    <property type="match status" value="1"/>
</dbReference>
<organism evidence="2 3">
    <name type="scientific">Ilumatobacter coccineus (strain NBRC 103263 / KCTC 29153 / YM16-304)</name>
    <dbReference type="NCBI Taxonomy" id="1313172"/>
    <lineage>
        <taxon>Bacteria</taxon>
        <taxon>Bacillati</taxon>
        <taxon>Actinomycetota</taxon>
        <taxon>Acidimicrobiia</taxon>
        <taxon>Acidimicrobiales</taxon>
        <taxon>Ilumatobacteraceae</taxon>
        <taxon>Ilumatobacter</taxon>
    </lineage>
</organism>
<dbReference type="SUPFAM" id="SSF50475">
    <property type="entry name" value="FMN-binding split barrel"/>
    <property type="match status" value="1"/>
</dbReference>
<name>A0A6C7EBT0_ILUCY</name>
<gene>
    <name evidence="2" type="ORF">YM304_36170</name>
</gene>
<evidence type="ECO:0000256" key="1">
    <source>
        <dbReference type="SAM" id="MobiDB-lite"/>
    </source>
</evidence>
<dbReference type="RefSeq" id="WP_015443178.1">
    <property type="nucleotide sequence ID" value="NC_020520.1"/>
</dbReference>
<evidence type="ECO:0008006" key="4">
    <source>
        <dbReference type="Google" id="ProtNLM"/>
    </source>
</evidence>
<dbReference type="Gene3D" id="2.30.110.10">
    <property type="entry name" value="Electron Transport, Fmn-binding Protein, Chain A"/>
    <property type="match status" value="1"/>
</dbReference>
<sequence>MTDAAAPSSRTTVRRGANRAVYEMERVRSILDAGVIAHVGVTTDDGPIVLPMAYGLREVADGEHEILIHGAVANAMMRAGESLDICLTVTIVDGLVVARTPFHNSMNYRSVVVRGTATAIREPDAKLAALRVINDHVAPIWDTARPPSEVDVKKTLVLAVPLVEASAKVRDGDPVDDEADMDGPHWAGVVPLTSTWGDPIPASDLRVPADVPAPVRELGGTNAHPR</sequence>
<proteinExistence type="predicted"/>
<dbReference type="Pfam" id="PF12900">
    <property type="entry name" value="Pyridox_ox_2"/>
    <property type="match status" value="1"/>
</dbReference>